<accession>A0A8H7Y4V7</accession>
<evidence type="ECO:0000256" key="1">
    <source>
        <dbReference type="SAM" id="MobiDB-lite"/>
    </source>
</evidence>
<feature type="compositionally biased region" description="Polar residues" evidence="1">
    <location>
        <begin position="30"/>
        <end position="42"/>
    </location>
</feature>
<name>A0A8H7Y4V7_PSICU</name>
<proteinExistence type="predicted"/>
<evidence type="ECO:0008006" key="3">
    <source>
        <dbReference type="Google" id="ProtNLM"/>
    </source>
</evidence>
<dbReference type="AlphaFoldDB" id="A0A8H7Y4V7"/>
<comment type="caution">
    <text evidence="2">The sequence shown here is derived from an EMBL/GenBank/DDBJ whole genome shotgun (WGS) entry which is preliminary data.</text>
</comment>
<evidence type="ECO:0000313" key="2">
    <source>
        <dbReference type="EMBL" id="KAG5172467.1"/>
    </source>
</evidence>
<dbReference type="EMBL" id="JAFIQS010000002">
    <property type="protein sequence ID" value="KAG5172467.1"/>
    <property type="molecule type" value="Genomic_DNA"/>
</dbReference>
<feature type="region of interest" description="Disordered" evidence="1">
    <location>
        <begin position="30"/>
        <end position="64"/>
    </location>
</feature>
<reference evidence="2" key="1">
    <citation type="submission" date="2021-02" db="EMBL/GenBank/DDBJ databases">
        <title>Psilocybe cubensis genome.</title>
        <authorList>
            <person name="Mckernan K.J."/>
            <person name="Crawford S."/>
            <person name="Trippe A."/>
            <person name="Kane L.T."/>
            <person name="Mclaughlin S."/>
        </authorList>
    </citation>
    <scope>NUCLEOTIDE SEQUENCE [LARGE SCALE GENOMIC DNA]</scope>
    <source>
        <strain evidence="2">MGC-MH-2018</strain>
    </source>
</reference>
<gene>
    <name evidence="2" type="ORF">JR316_001968</name>
</gene>
<sequence length="763" mass="87313">MEGEVVPDYVMTDATANKDVIVETIASSSTIGDGATTSGTSTIHDENSKDVTMVDESEDPSNFRSPERFLQDIIISRAPEDVRSRYRPTDPATPDQIEEYRQKVLNHPRTKHRLVFQQWPRDPQGPVITHDNSAMGKVAGNGLQIWGETLFDFFSVSRVPGVTGLVTFTSGSKMVNWVNQHKETFAQDLVEQQKSEAEPTTVEPCDIGKLIQKNETMHINAKWSLQKSWSKDKEKDRYELPQPWPPASPFDPSAYPSPWPIPPFSQQHMTRIPTLQQYIPQCLLPERLVVHDPWKLLAAKVVEVDRDSEDFRAEKLVKWNEKEDITHIYRLQHSETNHIRRMKDMEKLESEYEERCRVYDDFIADPHSRNKLPDGFMINEVQDTSVDEPGPIKPPIYVVFPLRPIREQPEEAHLYIAPAGTIGEGNHSFVYKTELELPRNFLVNEDLCQECVLEDMESILREQDGPNGERRDPKWDEKSGRLVLKTTEVLPAVAKMEDPIDGKMAPYIIKPGKYEERLEYEGPFRVIQSRVQFPDLSKGPYCAHIRGHERAIHPLTSKVYVAAKLSKQGDAHLANEAENYQRFPHHFFEHWTGYNIVRPMHDPVPVEALVPQFYGYYVVETKSPKLSEPEGEDETESSAYLSPLLLLEDCGQPIVPRNLSVDDINQSGSLIYRLHEEGWLHGSVARRNILRQPGPLSAWPSERAANAAKRDGLGEKWSFRLIDFGRSKLSEIEDEHLTRPQILERGHITAWIGGWATEEIGYI</sequence>
<protein>
    <recommendedName>
        <fullName evidence="3">Protein kinase domain-containing protein</fullName>
    </recommendedName>
</protein>
<organism evidence="2">
    <name type="scientific">Psilocybe cubensis</name>
    <name type="common">Psychedelic mushroom</name>
    <name type="synonym">Stropharia cubensis</name>
    <dbReference type="NCBI Taxonomy" id="181762"/>
    <lineage>
        <taxon>Eukaryota</taxon>
        <taxon>Fungi</taxon>
        <taxon>Dikarya</taxon>
        <taxon>Basidiomycota</taxon>
        <taxon>Agaricomycotina</taxon>
        <taxon>Agaricomycetes</taxon>
        <taxon>Agaricomycetidae</taxon>
        <taxon>Agaricales</taxon>
        <taxon>Agaricineae</taxon>
        <taxon>Strophariaceae</taxon>
        <taxon>Psilocybe</taxon>
    </lineage>
</organism>